<dbReference type="FunCoup" id="A0A672FJZ7">
    <property type="interactions" value="3"/>
</dbReference>
<feature type="binding site" evidence="7">
    <location>
        <position position="108"/>
    </location>
    <ligand>
        <name>Ca(2+)</name>
        <dbReference type="ChEBI" id="CHEBI:29108"/>
        <label>1</label>
    </ligand>
</feature>
<dbReference type="Proteomes" id="UP000472267">
    <property type="component" value="Chromosome 4"/>
</dbReference>
<feature type="binding site" evidence="7">
    <location>
        <position position="145"/>
    </location>
    <ligand>
        <name>Ca(2+)</name>
        <dbReference type="ChEBI" id="CHEBI:29108"/>
        <label>1</label>
    </ligand>
</feature>
<feature type="binding site" evidence="7">
    <location>
        <position position="113"/>
    </location>
    <ligand>
        <name>Ca(2+)</name>
        <dbReference type="ChEBI" id="CHEBI:29108"/>
        <label>1</label>
    </ligand>
</feature>
<dbReference type="InterPro" id="IPR018247">
    <property type="entry name" value="EF_Hand_1_Ca_BS"/>
</dbReference>
<dbReference type="PROSITE" id="PS50222">
    <property type="entry name" value="EF_HAND_2"/>
    <property type="match status" value="1"/>
</dbReference>
<sequence length="159" mass="17565">MYLLSHLCDTSITWTLFFPFSTSLSLLEGLYCTCLKVLIIHHGCSSYRNKMSLSSVLSAEAIDGAIKGCQAADSFCPKQFFQLCGLTKKSPQDVKKVFEILDNDGNGYIERDELKGFLQRFCPGARALTDKEITAFLNAADDDSDGRIGVDEFQALVLS</sequence>
<dbReference type="PROSITE" id="PS00018">
    <property type="entry name" value="EF_HAND_1"/>
    <property type="match status" value="2"/>
</dbReference>
<dbReference type="CDD" id="cd16255">
    <property type="entry name" value="EFh_parvalbumin_beta"/>
    <property type="match status" value="1"/>
</dbReference>
<evidence type="ECO:0000256" key="5">
    <source>
        <dbReference type="ARBA" id="ARBA00023179"/>
    </source>
</evidence>
<accession>A0A672FJZ7</accession>
<feature type="binding site" evidence="7">
    <location>
        <position position="152"/>
    </location>
    <ligand>
        <name>Ca(2+)</name>
        <dbReference type="ChEBI" id="CHEBI:29108"/>
        <label>1</label>
    </ligand>
</feature>
<evidence type="ECO:0000259" key="9">
    <source>
        <dbReference type="PROSITE" id="PS50222"/>
    </source>
</evidence>
<keyword evidence="11" id="KW-1185">Reference proteome</keyword>
<evidence type="ECO:0000313" key="11">
    <source>
        <dbReference type="Proteomes" id="UP000472267"/>
    </source>
</evidence>
<keyword evidence="3" id="KW-0677">Repeat</keyword>
<keyword evidence="2 7" id="KW-0479">Metal-binding</keyword>
<reference evidence="10" key="3">
    <citation type="submission" date="2025-09" db="UniProtKB">
        <authorList>
            <consortium name="Ensembl"/>
        </authorList>
    </citation>
    <scope>IDENTIFICATION</scope>
</reference>
<name>A0A672FJZ7_SALFA</name>
<evidence type="ECO:0000256" key="3">
    <source>
        <dbReference type="ARBA" id="ARBA00022737"/>
    </source>
</evidence>
<dbReference type="InParanoid" id="A0A672FJZ7"/>
<evidence type="ECO:0000256" key="8">
    <source>
        <dbReference type="RuleBase" id="RU368048"/>
    </source>
</evidence>
<evidence type="ECO:0000256" key="1">
    <source>
        <dbReference type="ARBA" id="ARBA00009753"/>
    </source>
</evidence>
<dbReference type="Gene3D" id="1.10.238.10">
    <property type="entry name" value="EF-hand"/>
    <property type="match status" value="1"/>
</dbReference>
<gene>
    <name evidence="10" type="primary">pvalb8</name>
</gene>
<keyword evidence="5" id="KW-0514">Muscle protein</keyword>
<dbReference type="Pfam" id="PF13499">
    <property type="entry name" value="EF-hand_7"/>
    <property type="match status" value="1"/>
</dbReference>
<evidence type="ECO:0000256" key="6">
    <source>
        <dbReference type="ARBA" id="ARBA00025308"/>
    </source>
</evidence>
<dbReference type="InterPro" id="IPR011992">
    <property type="entry name" value="EF-hand-dom_pair"/>
</dbReference>
<dbReference type="PANTHER" id="PTHR11653:SF4">
    <property type="entry name" value="ONCOMODULIN-2-RELATED"/>
    <property type="match status" value="1"/>
</dbReference>
<keyword evidence="4 7" id="KW-0106">Calcium</keyword>
<dbReference type="FunFam" id="1.10.238.10:FF:000060">
    <property type="entry name" value="Parvalbumin, thymic"/>
    <property type="match status" value="1"/>
</dbReference>
<dbReference type="PANTHER" id="PTHR11653">
    <property type="entry name" value="PARVALBUMIN ALPHA"/>
    <property type="match status" value="1"/>
</dbReference>
<dbReference type="InterPro" id="IPR008080">
    <property type="entry name" value="Parvalbumin"/>
</dbReference>
<dbReference type="SMART" id="SM00054">
    <property type="entry name" value="EFh"/>
    <property type="match status" value="2"/>
</dbReference>
<reference evidence="10" key="2">
    <citation type="submission" date="2025-08" db="UniProtKB">
        <authorList>
            <consortium name="Ensembl"/>
        </authorList>
    </citation>
    <scope>IDENTIFICATION</scope>
</reference>
<evidence type="ECO:0000256" key="7">
    <source>
        <dbReference type="PIRSR" id="PIRSR608080-1"/>
    </source>
</evidence>
<dbReference type="SUPFAM" id="SSF47473">
    <property type="entry name" value="EF-hand"/>
    <property type="match status" value="1"/>
</dbReference>
<dbReference type="InterPro" id="IPR002048">
    <property type="entry name" value="EF_hand_dom"/>
</dbReference>
<dbReference type="GO" id="GO:0005509">
    <property type="term" value="F:calcium ion binding"/>
    <property type="evidence" value="ECO:0007669"/>
    <property type="project" value="UniProtKB-UniRule"/>
</dbReference>
<feature type="binding site" evidence="7">
    <location>
        <position position="104"/>
    </location>
    <ligand>
        <name>Ca(2+)</name>
        <dbReference type="ChEBI" id="CHEBI:29108"/>
        <label>1</label>
    </ligand>
</feature>
<proteinExistence type="inferred from homology"/>
<comment type="similarity">
    <text evidence="1 8">Belongs to the parvalbumin family.</text>
</comment>
<evidence type="ECO:0000256" key="2">
    <source>
        <dbReference type="ARBA" id="ARBA00022723"/>
    </source>
</evidence>
<dbReference type="PRINTS" id="PR01697">
    <property type="entry name" value="PARVALBUMIN"/>
</dbReference>
<feature type="binding site" evidence="7">
    <location>
        <position position="141"/>
    </location>
    <ligand>
        <name>Ca(2+)</name>
        <dbReference type="ChEBI" id="CHEBI:29108"/>
        <label>1</label>
    </ligand>
</feature>
<feature type="domain" description="EF-hand" evidence="9">
    <location>
        <begin position="89"/>
        <end position="124"/>
    </location>
</feature>
<evidence type="ECO:0000256" key="4">
    <source>
        <dbReference type="ARBA" id="ARBA00022837"/>
    </source>
</evidence>
<comment type="function">
    <text evidence="6 8">In muscle, parvalbumin is thought to be involved in relaxation after contraction. It binds two calcium ions.</text>
</comment>
<dbReference type="Ensembl" id="ENSSFAT00005007164.1">
    <property type="protein sequence ID" value="ENSSFAP00005006803.1"/>
    <property type="gene ID" value="ENSSFAG00005004005.1"/>
</dbReference>
<reference evidence="10" key="1">
    <citation type="submission" date="2019-06" db="EMBL/GenBank/DDBJ databases">
        <authorList>
            <consortium name="Wellcome Sanger Institute Data Sharing"/>
        </authorList>
    </citation>
    <scope>NUCLEOTIDE SEQUENCE [LARGE SCALE GENOMIC DNA]</scope>
</reference>
<dbReference type="AlphaFoldDB" id="A0A672FJZ7"/>
<evidence type="ECO:0000313" key="10">
    <source>
        <dbReference type="Ensembl" id="ENSSFAP00005006803.1"/>
    </source>
</evidence>
<dbReference type="GO" id="GO:0005737">
    <property type="term" value="C:cytoplasm"/>
    <property type="evidence" value="ECO:0007669"/>
    <property type="project" value="TreeGrafter"/>
</dbReference>
<protein>
    <recommendedName>
        <fullName evidence="8">Parvalbumin</fullName>
    </recommendedName>
</protein>
<feature type="binding site" evidence="7">
    <location>
        <position position="143"/>
    </location>
    <ligand>
        <name>Ca(2+)</name>
        <dbReference type="ChEBI" id="CHEBI:29108"/>
        <label>1</label>
    </ligand>
</feature>
<feature type="binding site" evidence="7">
    <location>
        <position position="102"/>
    </location>
    <ligand>
        <name>Ca(2+)</name>
        <dbReference type="ChEBI" id="CHEBI:29108"/>
        <label>2</label>
    </ligand>
</feature>
<organism evidence="10 11">
    <name type="scientific">Salarias fasciatus</name>
    <name type="common">Jewelled blenny</name>
    <name type="synonym">Blennius fasciatus</name>
    <dbReference type="NCBI Taxonomy" id="181472"/>
    <lineage>
        <taxon>Eukaryota</taxon>
        <taxon>Metazoa</taxon>
        <taxon>Chordata</taxon>
        <taxon>Craniata</taxon>
        <taxon>Vertebrata</taxon>
        <taxon>Euteleostomi</taxon>
        <taxon>Actinopterygii</taxon>
        <taxon>Neopterygii</taxon>
        <taxon>Teleostei</taxon>
        <taxon>Neoteleostei</taxon>
        <taxon>Acanthomorphata</taxon>
        <taxon>Ovalentaria</taxon>
        <taxon>Blenniimorphae</taxon>
        <taxon>Blenniiformes</taxon>
        <taxon>Blennioidei</taxon>
        <taxon>Blenniidae</taxon>
        <taxon>Salariinae</taxon>
        <taxon>Salarias</taxon>
    </lineage>
</organism>